<dbReference type="InterPro" id="IPR013642">
    <property type="entry name" value="CLCA_N"/>
</dbReference>
<comment type="caution">
    <text evidence="2">The sequence shown here is derived from an EMBL/GenBank/DDBJ whole genome shotgun (WGS) entry which is preliminary data.</text>
</comment>
<name>A0A1Y3ARS0_EURMA</name>
<feature type="domain" description="Calcium-activated chloride channel N-terminal" evidence="1">
    <location>
        <begin position="2"/>
        <end position="158"/>
    </location>
</feature>
<gene>
    <name evidence="2" type="ORF">BLA29_011961</name>
</gene>
<evidence type="ECO:0000313" key="3">
    <source>
        <dbReference type="Proteomes" id="UP000194236"/>
    </source>
</evidence>
<keyword evidence="3" id="KW-1185">Reference proteome</keyword>
<evidence type="ECO:0000259" key="1">
    <source>
        <dbReference type="Pfam" id="PF08434"/>
    </source>
</evidence>
<organism evidence="2 3">
    <name type="scientific">Euroglyphus maynei</name>
    <name type="common">Mayne's house dust mite</name>
    <dbReference type="NCBI Taxonomy" id="6958"/>
    <lineage>
        <taxon>Eukaryota</taxon>
        <taxon>Metazoa</taxon>
        <taxon>Ecdysozoa</taxon>
        <taxon>Arthropoda</taxon>
        <taxon>Chelicerata</taxon>
        <taxon>Arachnida</taxon>
        <taxon>Acari</taxon>
        <taxon>Acariformes</taxon>
        <taxon>Sarcoptiformes</taxon>
        <taxon>Astigmata</taxon>
        <taxon>Psoroptidia</taxon>
        <taxon>Analgoidea</taxon>
        <taxon>Pyroglyphidae</taxon>
        <taxon>Pyroglyphinae</taxon>
        <taxon>Euroglyphus</taxon>
    </lineage>
</organism>
<sequence>MQYGDCGEGGMAINFPMQYVSDEYSARLLAHQWLLYRYGVFNEFGLEDDYNYPVYFTSPDGGIRHNVRPNINSCFQGSNAQFKYSNNCNNATDPNTGRPVNPNCDVIPAKDSIQSSFMYAPIAVSEYRLCNSSTHDYQSPTKHNVLCDYQSIQDVIVKHA</sequence>
<dbReference type="Proteomes" id="UP000194236">
    <property type="component" value="Unassembled WGS sequence"/>
</dbReference>
<feature type="non-terminal residue" evidence="2">
    <location>
        <position position="160"/>
    </location>
</feature>
<dbReference type="AlphaFoldDB" id="A0A1Y3ARS0"/>
<protein>
    <submittedName>
        <fullName evidence="2">Calcium-activated chloride channel regulator 1-like protein</fullName>
    </submittedName>
</protein>
<dbReference type="OrthoDB" id="687730at2759"/>
<evidence type="ECO:0000313" key="2">
    <source>
        <dbReference type="EMBL" id="OTF70558.1"/>
    </source>
</evidence>
<reference evidence="2 3" key="1">
    <citation type="submission" date="2017-03" db="EMBL/GenBank/DDBJ databases">
        <title>Genome Survey of Euroglyphus maynei.</title>
        <authorList>
            <person name="Arlian L.G."/>
            <person name="Morgan M.S."/>
            <person name="Rider S.D."/>
        </authorList>
    </citation>
    <scope>NUCLEOTIDE SEQUENCE [LARGE SCALE GENOMIC DNA]</scope>
    <source>
        <strain evidence="2">Arlian Lab</strain>
        <tissue evidence="2">Whole body</tissue>
    </source>
</reference>
<proteinExistence type="predicted"/>
<dbReference type="EMBL" id="MUJZ01065169">
    <property type="protein sequence ID" value="OTF70558.1"/>
    <property type="molecule type" value="Genomic_DNA"/>
</dbReference>
<accession>A0A1Y3ARS0</accession>
<dbReference type="Pfam" id="PF08434">
    <property type="entry name" value="CLCA"/>
    <property type="match status" value="1"/>
</dbReference>